<dbReference type="InterPro" id="IPR008962">
    <property type="entry name" value="PapD-like_sf"/>
</dbReference>
<evidence type="ECO:0000256" key="1">
    <source>
        <dbReference type="SAM" id="SignalP"/>
    </source>
</evidence>
<dbReference type="GO" id="GO:0030288">
    <property type="term" value="C:outer membrane-bounded periplasmic space"/>
    <property type="evidence" value="ECO:0007669"/>
    <property type="project" value="InterPro"/>
</dbReference>
<feature type="domain" description="Pili assembly chaperone N-terminal" evidence="2">
    <location>
        <begin position="37"/>
        <end position="131"/>
    </location>
</feature>
<dbReference type="SUPFAM" id="SSF49354">
    <property type="entry name" value="PapD-like"/>
    <property type="match status" value="1"/>
</dbReference>
<dbReference type="GO" id="GO:0071555">
    <property type="term" value="P:cell wall organization"/>
    <property type="evidence" value="ECO:0007669"/>
    <property type="project" value="InterPro"/>
</dbReference>
<dbReference type="InterPro" id="IPR016147">
    <property type="entry name" value="Pili_assmbl_chaperone_N"/>
</dbReference>
<sequence length="234" mass="24900">MPNFKRALVLAAALCALGQAQAAKFVLSPVLLNLNPAQSLTTATTITNTDGAPTAFTAEVLAWTQKDGQDVLVPTRDAIVSPMTFTVAPGKSQVVRVALRQAPNTASVTYRLILRQKVQPQPTSSGSVTITPRYVFSLPLFVERQSARAGVTISAAPRAEGTSLVFKNAGDGYGVFRNIKVTAAGRTFELGNQYVLSGATMELKLPAELKDVRALEFAADDANQKPVKVTLNVQ</sequence>
<gene>
    <name evidence="3" type="ORF">GO986_19925</name>
</gene>
<protein>
    <submittedName>
        <fullName evidence="3">Fimbria/pilus periplasmic chaperone</fullName>
    </submittedName>
</protein>
<dbReference type="PANTHER" id="PTHR30251:SF4">
    <property type="entry name" value="SLR1668 PROTEIN"/>
    <property type="match status" value="1"/>
</dbReference>
<feature type="chain" id="PRO_5029020214" evidence="1">
    <location>
        <begin position="23"/>
        <end position="234"/>
    </location>
</feature>
<comment type="caution">
    <text evidence="3">The sequence shown here is derived from an EMBL/GenBank/DDBJ whole genome shotgun (WGS) entry which is preliminary data.</text>
</comment>
<dbReference type="Pfam" id="PF00345">
    <property type="entry name" value="PapD_N"/>
    <property type="match status" value="1"/>
</dbReference>
<dbReference type="InterPro" id="IPR013783">
    <property type="entry name" value="Ig-like_fold"/>
</dbReference>
<dbReference type="InterPro" id="IPR050643">
    <property type="entry name" value="Periplasmic_pilus_chap"/>
</dbReference>
<proteinExistence type="predicted"/>
<evidence type="ECO:0000313" key="3">
    <source>
        <dbReference type="EMBL" id="MVN89012.1"/>
    </source>
</evidence>
<dbReference type="Proteomes" id="UP000483286">
    <property type="component" value="Unassembled WGS sequence"/>
</dbReference>
<feature type="signal peptide" evidence="1">
    <location>
        <begin position="1"/>
        <end position="22"/>
    </location>
</feature>
<evidence type="ECO:0000313" key="4">
    <source>
        <dbReference type="Proteomes" id="UP000483286"/>
    </source>
</evidence>
<keyword evidence="4" id="KW-1185">Reference proteome</keyword>
<keyword evidence="1" id="KW-0732">Signal</keyword>
<dbReference type="PANTHER" id="PTHR30251">
    <property type="entry name" value="PILUS ASSEMBLY CHAPERONE"/>
    <property type="match status" value="1"/>
</dbReference>
<reference evidence="3 4" key="1">
    <citation type="submission" date="2019-12" db="EMBL/GenBank/DDBJ databases">
        <title>Deinococcus sp. HMF7620 Genome sequencing and assembly.</title>
        <authorList>
            <person name="Kang H."/>
            <person name="Kim H."/>
            <person name="Joh K."/>
        </authorList>
    </citation>
    <scope>NUCLEOTIDE SEQUENCE [LARGE SCALE GENOMIC DNA]</scope>
    <source>
        <strain evidence="3 4">HMF7620</strain>
    </source>
</reference>
<dbReference type="Gene3D" id="2.60.40.10">
    <property type="entry name" value="Immunoglobulins"/>
    <property type="match status" value="1"/>
</dbReference>
<organism evidence="3 4">
    <name type="scientific">Deinococcus arboris</name>
    <dbReference type="NCBI Taxonomy" id="2682977"/>
    <lineage>
        <taxon>Bacteria</taxon>
        <taxon>Thermotogati</taxon>
        <taxon>Deinococcota</taxon>
        <taxon>Deinococci</taxon>
        <taxon>Deinococcales</taxon>
        <taxon>Deinococcaceae</taxon>
        <taxon>Deinococcus</taxon>
    </lineage>
</organism>
<dbReference type="AlphaFoldDB" id="A0A7C9HU17"/>
<name>A0A7C9HU17_9DEIO</name>
<accession>A0A7C9HU17</accession>
<evidence type="ECO:0000259" key="2">
    <source>
        <dbReference type="Pfam" id="PF00345"/>
    </source>
</evidence>
<dbReference type="EMBL" id="WQLB01000039">
    <property type="protein sequence ID" value="MVN89012.1"/>
    <property type="molecule type" value="Genomic_DNA"/>
</dbReference>